<dbReference type="EMBL" id="JANAFB010000008">
    <property type="protein sequence ID" value="MCP3425361.1"/>
    <property type="molecule type" value="Genomic_DNA"/>
</dbReference>
<protein>
    <submittedName>
        <fullName evidence="4">ABC transporter substrate-binding protein</fullName>
    </submittedName>
</protein>
<dbReference type="Pfam" id="PF01497">
    <property type="entry name" value="Peripla_BP_2"/>
    <property type="match status" value="1"/>
</dbReference>
<feature type="compositionally biased region" description="Basic and acidic residues" evidence="2">
    <location>
        <begin position="181"/>
        <end position="193"/>
    </location>
</feature>
<comment type="similarity">
    <text evidence="1">Belongs to the bacterial solute-binding protein 8 family.</text>
</comment>
<sequence length="318" mass="33257">MENCGNDVEFPAEPGRLVLLKSAPVPALHALGVLDRAVARAGAYPEEYYDDATRAELAAIPQLTGSTDTGGHLQISKDAVLAQEPDLVLGEVESLPRSSLAGLGVPLLEEPALCTSGRPEHPGFEDVYAQVEAYGRVFDREDRAREVVDGLRERVEAVRRETGAHRSGDAGAGDGDASGEAEDRSDAASDRSGDAAPRTAAVLYPTVGGGPVYAYGSQSMAEPQLEAAGLENAFADVGDRVVEVTPEELAGRDPDVLILLHSDGDPAAVRASLDLIPGAGSLTAVRRGDVMVQLLNYTEPATPLAVDGLERIAARFGP</sequence>
<dbReference type="PROSITE" id="PS50983">
    <property type="entry name" value="FE_B12_PBP"/>
    <property type="match status" value="1"/>
</dbReference>
<dbReference type="PANTHER" id="PTHR30535">
    <property type="entry name" value="VITAMIN B12-BINDING PROTEIN"/>
    <property type="match status" value="1"/>
</dbReference>
<dbReference type="Proteomes" id="UP001139502">
    <property type="component" value="Unassembled WGS sequence"/>
</dbReference>
<evidence type="ECO:0000259" key="3">
    <source>
        <dbReference type="PROSITE" id="PS50983"/>
    </source>
</evidence>
<reference evidence="4" key="1">
    <citation type="submission" date="2022-06" db="EMBL/GenBank/DDBJ databases">
        <title>Rothia sp. isolated from sandalwood seedling.</title>
        <authorList>
            <person name="Tuikhar N."/>
            <person name="Kirdat K."/>
            <person name="Thorat V."/>
            <person name="Swetha P."/>
            <person name="Padma S."/>
            <person name="Sundararaj R."/>
            <person name="Yadav A."/>
        </authorList>
    </citation>
    <scope>NUCLEOTIDE SEQUENCE</scope>
    <source>
        <strain evidence="4">AR01</strain>
    </source>
</reference>
<comment type="caution">
    <text evidence="4">The sequence shown here is derived from an EMBL/GenBank/DDBJ whole genome shotgun (WGS) entry which is preliminary data.</text>
</comment>
<proteinExistence type="inferred from homology"/>
<gene>
    <name evidence="4" type="ORF">NBM05_04850</name>
</gene>
<feature type="region of interest" description="Disordered" evidence="2">
    <location>
        <begin position="159"/>
        <end position="197"/>
    </location>
</feature>
<evidence type="ECO:0000256" key="1">
    <source>
        <dbReference type="ARBA" id="ARBA00008814"/>
    </source>
</evidence>
<dbReference type="InterPro" id="IPR002491">
    <property type="entry name" value="ABC_transptr_periplasmic_BD"/>
</dbReference>
<evidence type="ECO:0000313" key="5">
    <source>
        <dbReference type="Proteomes" id="UP001139502"/>
    </source>
</evidence>
<feature type="compositionally biased region" description="Basic and acidic residues" evidence="2">
    <location>
        <begin position="159"/>
        <end position="168"/>
    </location>
</feature>
<accession>A0A9X2H9W9</accession>
<feature type="domain" description="Fe/B12 periplasmic-binding" evidence="3">
    <location>
        <begin position="16"/>
        <end position="318"/>
    </location>
</feature>
<dbReference type="InterPro" id="IPR050902">
    <property type="entry name" value="ABC_Transporter_SBP"/>
</dbReference>
<keyword evidence="5" id="KW-1185">Reference proteome</keyword>
<evidence type="ECO:0000313" key="4">
    <source>
        <dbReference type="EMBL" id="MCP3425361.1"/>
    </source>
</evidence>
<evidence type="ECO:0000256" key="2">
    <source>
        <dbReference type="SAM" id="MobiDB-lite"/>
    </source>
</evidence>
<dbReference type="SUPFAM" id="SSF53807">
    <property type="entry name" value="Helical backbone' metal receptor"/>
    <property type="match status" value="1"/>
</dbReference>
<dbReference type="AlphaFoldDB" id="A0A9X2H9W9"/>
<dbReference type="PANTHER" id="PTHR30535:SF34">
    <property type="entry name" value="MOLYBDATE-BINDING PROTEIN MOLA"/>
    <property type="match status" value="1"/>
</dbReference>
<name>A0A9X2H9W9_9MICC</name>
<dbReference type="Gene3D" id="3.40.50.1980">
    <property type="entry name" value="Nitrogenase molybdenum iron protein domain"/>
    <property type="match status" value="2"/>
</dbReference>
<organism evidence="4 5">
    <name type="scientific">Rothia santali</name>
    <dbReference type="NCBI Taxonomy" id="2949643"/>
    <lineage>
        <taxon>Bacteria</taxon>
        <taxon>Bacillati</taxon>
        <taxon>Actinomycetota</taxon>
        <taxon>Actinomycetes</taxon>
        <taxon>Micrococcales</taxon>
        <taxon>Micrococcaceae</taxon>
        <taxon>Rothia</taxon>
    </lineage>
</organism>